<reference evidence="1 2" key="1">
    <citation type="submission" date="2019-07" db="EMBL/GenBank/DDBJ databases">
        <title>Genomic Encyclopedia of Archaeal and Bacterial Type Strains, Phase II (KMG-II): from individual species to whole genera.</title>
        <authorList>
            <person name="Goeker M."/>
        </authorList>
    </citation>
    <scope>NUCLEOTIDE SEQUENCE [LARGE SCALE GENOMIC DNA]</scope>
    <source>
        <strain evidence="1 2">DSM 46842</strain>
    </source>
</reference>
<proteinExistence type="predicted"/>
<evidence type="ECO:0000313" key="1">
    <source>
        <dbReference type="EMBL" id="TYP87984.1"/>
    </source>
</evidence>
<dbReference type="RefSeq" id="WP_166532916.1">
    <property type="nucleotide sequence ID" value="NZ_VNHW01000005.1"/>
</dbReference>
<gene>
    <name evidence="1" type="ORF">BD833_105159</name>
</gene>
<organism evidence="1 2">
    <name type="scientific">Blastococcus xanthinilyticus</name>
    <dbReference type="NCBI Taxonomy" id="1564164"/>
    <lineage>
        <taxon>Bacteria</taxon>
        <taxon>Bacillati</taxon>
        <taxon>Actinomycetota</taxon>
        <taxon>Actinomycetes</taxon>
        <taxon>Geodermatophilales</taxon>
        <taxon>Geodermatophilaceae</taxon>
        <taxon>Blastococcus</taxon>
    </lineage>
</organism>
<dbReference type="EMBL" id="VNHW01000005">
    <property type="protein sequence ID" value="TYP87984.1"/>
    <property type="molecule type" value="Genomic_DNA"/>
</dbReference>
<evidence type="ECO:0000313" key="2">
    <source>
        <dbReference type="Proteomes" id="UP000322499"/>
    </source>
</evidence>
<accession>A0A5S5CY17</accession>
<dbReference type="Proteomes" id="UP000322499">
    <property type="component" value="Unassembled WGS sequence"/>
</dbReference>
<protein>
    <submittedName>
        <fullName evidence="1">Uncharacterized protein DUF2867</fullName>
    </submittedName>
</protein>
<dbReference type="AlphaFoldDB" id="A0A5S5CY17"/>
<keyword evidence="2" id="KW-1185">Reference proteome</keyword>
<comment type="caution">
    <text evidence="1">The sequence shown here is derived from an EMBL/GenBank/DDBJ whole genome shotgun (WGS) entry which is preliminary data.</text>
</comment>
<dbReference type="Pfam" id="PF11066">
    <property type="entry name" value="DUF2867"/>
    <property type="match status" value="1"/>
</dbReference>
<dbReference type="SUPFAM" id="SSF55961">
    <property type="entry name" value="Bet v1-like"/>
    <property type="match status" value="1"/>
</dbReference>
<name>A0A5S5CY17_9ACTN</name>
<sequence length="325" mass="35985">MHLHNVHERFVPAAPEAVGAALDTLGGADDAIWPRDHWWPMELDRPLSEGAVGGHSDIRYAVQTYEPGRRVVFRFDPACGIEGTHTFDVQPRPGGALLRHDLTGRTVGTTRLLWPLAIRAVHDAVVEDAFDRVHERFVPGRQRTPWSPYVRLLRRMAGLTRGAGHVRAVAPPTDGLLAGLAPDVADSFAVALHPGAPTDVEVWRRRIFASPPRIVRRLLRLRDLLVRPLGLRAASGSDPLEGFPVLGRREDEVLMGLDDRHLDFRVSVRLRRSDDADDALLLTTTVTFHGPLGRLYFALIRPFHRRIVPAMLQSAVTQGTGPAGQ</sequence>
<dbReference type="InterPro" id="IPR021295">
    <property type="entry name" value="DUF2867"/>
</dbReference>